<dbReference type="Pfam" id="PF01307">
    <property type="entry name" value="Plant_vir_prot"/>
    <property type="match status" value="1"/>
</dbReference>
<accession>A0A3G1GJ44</accession>
<organism evidence="2 3">
    <name type="scientific">Arachis pintoi virus</name>
    <dbReference type="NCBI Taxonomy" id="1921009"/>
    <lineage>
        <taxon>Viruses</taxon>
        <taxon>Riboviria</taxon>
        <taxon>Orthornavirae</taxon>
        <taxon>Kitrinoviricota</taxon>
        <taxon>Alsuviricetes</taxon>
        <taxon>Tymovirales</taxon>
        <taxon>Alphaflexiviridae</taxon>
        <taxon>Allexivirus</taxon>
        <taxon>Allexivirus pintoi</taxon>
    </lineage>
</organism>
<dbReference type="OrthoDB" id="20634at10239"/>
<dbReference type="KEGG" id="vg:30522827"/>
<protein>
    <submittedName>
        <fullName evidence="2">TGBp2</fullName>
    </submittedName>
</protein>
<proteinExistence type="predicted"/>
<keyword evidence="1" id="KW-0812">Transmembrane</keyword>
<name>A0A3G1GJ44_9VIRU</name>
<feature type="transmembrane region" description="Helical" evidence="1">
    <location>
        <begin position="71"/>
        <end position="88"/>
    </location>
</feature>
<keyword evidence="1" id="KW-1133">Transmembrane helix</keyword>
<evidence type="ECO:0000313" key="2">
    <source>
        <dbReference type="EMBL" id="APG31852.1"/>
    </source>
</evidence>
<evidence type="ECO:0000256" key="1">
    <source>
        <dbReference type="SAM" id="Phobius"/>
    </source>
</evidence>
<dbReference type="GeneID" id="30522827"/>
<feature type="transmembrane region" description="Helical" evidence="1">
    <location>
        <begin position="12"/>
        <end position="30"/>
    </location>
</feature>
<reference evidence="2 3" key="1">
    <citation type="journal article" date="2016" name="Rev Fac Nac Agron Medellin">
        <title>Next generation sequence analysis of the forage peanut (Arachis pintoi) virome.</title>
        <authorList>
            <person name="Gutierrez Sanchez P.A."/>
            <person name="Jaramillo Mesa H."/>
            <person name="Marin Montoya M.A."/>
        </authorList>
    </citation>
    <scope>NUCLEOTIDE SEQUENCE [LARGE SCALE GENOMIC DNA]</scope>
    <source>
        <strain evidence="2">Var A</strain>
    </source>
</reference>
<keyword evidence="1" id="KW-0472">Membrane</keyword>
<dbReference type="EMBL" id="KX058345">
    <property type="protein sequence ID" value="APG31852.1"/>
    <property type="molecule type" value="Genomic_RNA"/>
</dbReference>
<sequence length="106" mass="11567">MSFTPPPDYTKVWIAAAVGGSIAFISFILVQDRTPHVGDNIHHLPHGGSYQDGNKRVLYQGPAHRGANKSSWAPAAAVLLLSLAILASELSKRRRRVHHCVTCTTR</sequence>
<dbReference type="InterPro" id="IPR001896">
    <property type="entry name" value="Plant_vir_prot"/>
</dbReference>
<dbReference type="Proteomes" id="UP000266085">
    <property type="component" value="Segment"/>
</dbReference>
<dbReference type="RefSeq" id="YP_009328894.1">
    <property type="nucleotide sequence ID" value="NC_032104.1"/>
</dbReference>
<evidence type="ECO:0000313" key="3">
    <source>
        <dbReference type="Proteomes" id="UP000266085"/>
    </source>
</evidence>
<keyword evidence="3" id="KW-1185">Reference proteome</keyword>